<dbReference type="AlphaFoldDB" id="A0A1G5EDB3"/>
<dbReference type="GO" id="GO:0019646">
    <property type="term" value="P:aerobic electron transport chain"/>
    <property type="evidence" value="ECO:0007669"/>
    <property type="project" value="TreeGrafter"/>
</dbReference>
<dbReference type="NCBIfam" id="TIGR00203">
    <property type="entry name" value="cydB"/>
    <property type="match status" value="1"/>
</dbReference>
<dbReference type="RefSeq" id="WP_425415685.1">
    <property type="nucleotide sequence ID" value="NZ_FMVT01000003.1"/>
</dbReference>
<gene>
    <name evidence="8" type="ORF">SAMN05660710_01035</name>
</gene>
<proteinExistence type="inferred from homology"/>
<dbReference type="PANTHER" id="PTHR43141">
    <property type="entry name" value="CYTOCHROME BD2 SUBUNIT II"/>
    <property type="match status" value="1"/>
</dbReference>
<feature type="transmembrane region" description="Helical" evidence="7">
    <location>
        <begin position="232"/>
        <end position="254"/>
    </location>
</feature>
<evidence type="ECO:0000313" key="9">
    <source>
        <dbReference type="Proteomes" id="UP000199502"/>
    </source>
</evidence>
<dbReference type="InterPro" id="IPR003317">
    <property type="entry name" value="Cyt-d_oxidase_su2"/>
</dbReference>
<dbReference type="GO" id="GO:0009055">
    <property type="term" value="F:electron transfer activity"/>
    <property type="evidence" value="ECO:0007669"/>
    <property type="project" value="TreeGrafter"/>
</dbReference>
<dbReference type="EMBL" id="FMVT01000003">
    <property type="protein sequence ID" value="SCY24680.1"/>
    <property type="molecule type" value="Genomic_DNA"/>
</dbReference>
<dbReference type="Proteomes" id="UP000199502">
    <property type="component" value="Unassembled WGS sequence"/>
</dbReference>
<protein>
    <submittedName>
        <fullName evidence="8">Cytochrome bd-I ubiquinol oxidase subunit 2 apoprotein</fullName>
    </submittedName>
</protein>
<feature type="transmembrane region" description="Helical" evidence="7">
    <location>
        <begin position="167"/>
        <end position="189"/>
    </location>
</feature>
<evidence type="ECO:0000256" key="7">
    <source>
        <dbReference type="SAM" id="Phobius"/>
    </source>
</evidence>
<feature type="transmembrane region" description="Helical" evidence="7">
    <location>
        <begin position="308"/>
        <end position="333"/>
    </location>
</feature>
<feature type="transmembrane region" description="Helical" evidence="7">
    <location>
        <begin position="12"/>
        <end position="30"/>
    </location>
</feature>
<feature type="transmembrane region" description="Helical" evidence="7">
    <location>
        <begin position="201"/>
        <end position="220"/>
    </location>
</feature>
<keyword evidence="5 7" id="KW-1133">Transmembrane helix</keyword>
<keyword evidence="3" id="KW-1003">Cell membrane</keyword>
<organism evidence="8 9">
    <name type="scientific">Paracoccus tibetensis</name>
    <dbReference type="NCBI Taxonomy" id="336292"/>
    <lineage>
        <taxon>Bacteria</taxon>
        <taxon>Pseudomonadati</taxon>
        <taxon>Pseudomonadota</taxon>
        <taxon>Alphaproteobacteria</taxon>
        <taxon>Rhodobacterales</taxon>
        <taxon>Paracoccaceae</taxon>
        <taxon>Paracoccus</taxon>
    </lineage>
</organism>
<evidence type="ECO:0000313" key="8">
    <source>
        <dbReference type="EMBL" id="SCY24680.1"/>
    </source>
</evidence>
<feature type="transmembrane region" description="Helical" evidence="7">
    <location>
        <begin position="266"/>
        <end position="288"/>
    </location>
</feature>
<evidence type="ECO:0000256" key="6">
    <source>
        <dbReference type="ARBA" id="ARBA00023136"/>
    </source>
</evidence>
<feature type="transmembrane region" description="Helical" evidence="7">
    <location>
        <begin position="123"/>
        <end position="147"/>
    </location>
</feature>
<evidence type="ECO:0000256" key="2">
    <source>
        <dbReference type="ARBA" id="ARBA00007543"/>
    </source>
</evidence>
<accession>A0A1G5EDB3</accession>
<keyword evidence="6 7" id="KW-0472">Membrane</keyword>
<evidence type="ECO:0000256" key="3">
    <source>
        <dbReference type="ARBA" id="ARBA00022475"/>
    </source>
</evidence>
<evidence type="ECO:0000256" key="1">
    <source>
        <dbReference type="ARBA" id="ARBA00004651"/>
    </source>
</evidence>
<reference evidence="8 9" key="1">
    <citation type="submission" date="2016-10" db="EMBL/GenBank/DDBJ databases">
        <authorList>
            <person name="de Groot N.N."/>
        </authorList>
    </citation>
    <scope>NUCLEOTIDE SEQUENCE [LARGE SCALE GENOMIC DNA]</scope>
    <source>
        <strain evidence="8 9">CGMCC 1.8925</strain>
    </source>
</reference>
<comment type="similarity">
    <text evidence="2">Belongs to the cytochrome ubiquinol oxidase subunit 2 family.</text>
</comment>
<dbReference type="GO" id="GO:0070069">
    <property type="term" value="C:cytochrome complex"/>
    <property type="evidence" value="ECO:0007669"/>
    <property type="project" value="TreeGrafter"/>
</dbReference>
<comment type="subcellular location">
    <subcellularLocation>
        <location evidence="1">Cell membrane</location>
        <topology evidence="1">Multi-pass membrane protein</topology>
    </subcellularLocation>
</comment>
<dbReference type="GO" id="GO:0016682">
    <property type="term" value="F:oxidoreductase activity, acting on diphenols and related substances as donors, oxygen as acceptor"/>
    <property type="evidence" value="ECO:0007669"/>
    <property type="project" value="TreeGrafter"/>
</dbReference>
<dbReference type="GO" id="GO:0005886">
    <property type="term" value="C:plasma membrane"/>
    <property type="evidence" value="ECO:0007669"/>
    <property type="project" value="UniProtKB-SubCell"/>
</dbReference>
<name>A0A1G5EDB3_9RHOB</name>
<feature type="transmembrane region" description="Helical" evidence="7">
    <location>
        <begin position="81"/>
        <end position="103"/>
    </location>
</feature>
<sequence>MMPIADGVNLDLTLIWAFLIAFAVLVYVVLDGFDLGLGMLFVAEPVEKDRDVMMNSVAPVWDGNETWLVLGGGGLFAAFPLAYALILPALYVPLIVMLLALIFRGVAFEFRWRTKRWRGVWDIAFIGGSAAAALSQGIALGGLLQGIDIDKAARSYAGGWWDWLTPFSVMVGIAVMVGYMLLGATWLVLKTTGPLQERMRRRAWLLGVATVAFIGIVSLWTPFLQDGYYTRWFGGLNIVLAAGVAAAVLALAFGMFRTLMVRHHDYWPFLFALGMFVLGFGGLGYSMFPYIVPVEVTIWEAAAPENSQLFMLVGAAFLIPIILAYTAYAYWVFRGKIDPDAGYH</sequence>
<dbReference type="PIRSF" id="PIRSF000267">
    <property type="entry name" value="Cyt_oxidse_sub2"/>
    <property type="match status" value="1"/>
</dbReference>
<keyword evidence="9" id="KW-1185">Reference proteome</keyword>
<dbReference type="STRING" id="336292.SAMN05660710_01035"/>
<evidence type="ECO:0000256" key="4">
    <source>
        <dbReference type="ARBA" id="ARBA00022692"/>
    </source>
</evidence>
<evidence type="ECO:0000256" key="5">
    <source>
        <dbReference type="ARBA" id="ARBA00022989"/>
    </source>
</evidence>
<dbReference type="Pfam" id="PF02322">
    <property type="entry name" value="Cyt_bd_oxida_II"/>
    <property type="match status" value="1"/>
</dbReference>
<keyword evidence="4 7" id="KW-0812">Transmembrane</keyword>
<dbReference type="PANTHER" id="PTHR43141:SF4">
    <property type="entry name" value="CYTOCHROME BD2 SUBUNIT II"/>
    <property type="match status" value="1"/>
</dbReference>